<evidence type="ECO:0000313" key="1">
    <source>
        <dbReference type="EMBL" id="NVD46149.1"/>
    </source>
</evidence>
<comment type="caution">
    <text evidence="1">The sequence shown here is derived from an EMBL/GenBank/DDBJ whole genome shotgun (WGS) entry which is preliminary data.</text>
</comment>
<dbReference type="RefSeq" id="WP_176268377.1">
    <property type="nucleotide sequence ID" value="NZ_JABWGV010000013.1"/>
</dbReference>
<protein>
    <submittedName>
        <fullName evidence="1">Uncharacterized protein</fullName>
    </submittedName>
</protein>
<accession>A0A850HFJ4</accession>
<evidence type="ECO:0000313" key="2">
    <source>
        <dbReference type="Proteomes" id="UP000561438"/>
    </source>
</evidence>
<dbReference type="EMBL" id="JABWGV010000013">
    <property type="protein sequence ID" value="NVD46149.1"/>
    <property type="molecule type" value="Genomic_DNA"/>
</dbReference>
<dbReference type="Proteomes" id="UP000561438">
    <property type="component" value="Unassembled WGS sequence"/>
</dbReference>
<proteinExistence type="predicted"/>
<organism evidence="1 2">
    <name type="scientific">Qipengyuania atrilutea</name>
    <dbReference type="NCBI Taxonomy" id="2744473"/>
    <lineage>
        <taxon>Bacteria</taxon>
        <taxon>Pseudomonadati</taxon>
        <taxon>Pseudomonadota</taxon>
        <taxon>Alphaproteobacteria</taxon>
        <taxon>Sphingomonadales</taxon>
        <taxon>Erythrobacteraceae</taxon>
        <taxon>Qipengyuania</taxon>
    </lineage>
</organism>
<name>A0A850HFJ4_9SPHN</name>
<gene>
    <name evidence="1" type="ORF">HUV48_14140</name>
</gene>
<keyword evidence="2" id="KW-1185">Reference proteome</keyword>
<dbReference type="AlphaFoldDB" id="A0A850HFJ4"/>
<reference evidence="1 2" key="1">
    <citation type="submission" date="2020-06" db="EMBL/GenBank/DDBJ databases">
        <title>Altererythrobacter sp. HHU K3-1.</title>
        <authorList>
            <person name="Zhang D."/>
            <person name="Xue H."/>
        </authorList>
    </citation>
    <scope>NUCLEOTIDE SEQUENCE [LARGE SCALE GENOMIC DNA]</scope>
    <source>
        <strain evidence="1 2">HHU K3-1</strain>
    </source>
</reference>
<sequence length="96" mass="10481">MNHNPKLALIDSDGDERFAAIINGTYQIGKARKRTPPDIQTFARAILIEGEDGRFVCADGRKPGILKFSGRAKEARSYRLDPTIAAQLGIPATGNR</sequence>